<feature type="binding site" evidence="7">
    <location>
        <position position="161"/>
    </location>
    <ligand>
        <name>Mg(2+)</name>
        <dbReference type="ChEBI" id="CHEBI:18420"/>
    </ligand>
</feature>
<keyword evidence="7" id="KW-0479">Metal-binding</keyword>
<feature type="transmembrane region" description="Helical" evidence="8">
    <location>
        <begin position="217"/>
        <end position="236"/>
    </location>
</feature>
<keyword evidence="7" id="KW-0460">Magnesium</keyword>
<dbReference type="InterPro" id="IPR018480">
    <property type="entry name" value="PNAcMuramoyl-5peptid_Trfase_CS"/>
</dbReference>
<feature type="transmembrane region" description="Helical" evidence="8">
    <location>
        <begin position="298"/>
        <end position="318"/>
    </location>
</feature>
<evidence type="ECO:0000256" key="3">
    <source>
        <dbReference type="ARBA" id="ARBA00022679"/>
    </source>
</evidence>
<gene>
    <name evidence="9" type="ORF">H9746_08275</name>
</gene>
<dbReference type="GO" id="GO:0044038">
    <property type="term" value="P:cell wall macromolecule biosynthetic process"/>
    <property type="evidence" value="ECO:0007669"/>
    <property type="project" value="TreeGrafter"/>
</dbReference>
<feature type="transmembrane region" description="Helical" evidence="8">
    <location>
        <begin position="138"/>
        <end position="156"/>
    </location>
</feature>
<keyword evidence="4 8" id="KW-0812">Transmembrane</keyword>
<proteinExistence type="predicted"/>
<dbReference type="GO" id="GO:0009103">
    <property type="term" value="P:lipopolysaccharide biosynthetic process"/>
    <property type="evidence" value="ECO:0007669"/>
    <property type="project" value="TreeGrafter"/>
</dbReference>
<evidence type="ECO:0000256" key="2">
    <source>
        <dbReference type="ARBA" id="ARBA00022475"/>
    </source>
</evidence>
<evidence type="ECO:0000256" key="7">
    <source>
        <dbReference type="PIRSR" id="PIRSR600715-1"/>
    </source>
</evidence>
<dbReference type="Pfam" id="PF00953">
    <property type="entry name" value="Glycos_transf_4"/>
    <property type="match status" value="1"/>
</dbReference>
<feature type="transmembrane region" description="Helical" evidence="8">
    <location>
        <begin position="6"/>
        <end position="24"/>
    </location>
</feature>
<feature type="transmembrane region" description="Helical" evidence="8">
    <location>
        <begin position="242"/>
        <end position="260"/>
    </location>
</feature>
<comment type="cofactor">
    <cofactor evidence="7">
        <name>Mg(2+)</name>
        <dbReference type="ChEBI" id="CHEBI:18420"/>
    </cofactor>
</comment>
<reference evidence="9" key="2">
    <citation type="submission" date="2021-04" db="EMBL/GenBank/DDBJ databases">
        <authorList>
            <person name="Gilroy R."/>
        </authorList>
    </citation>
    <scope>NUCLEOTIDE SEQUENCE</scope>
    <source>
        <strain evidence="9">CHK193-4272</strain>
    </source>
</reference>
<keyword evidence="3 9" id="KW-0808">Transferase</keyword>
<sequence>MSEYQVIGMIVGAFILSGILSYALTPLVKRFAYKIGAIDVPKDTRRMHKKPTPRLGGLAIFIGFMGAMLVFFEFDVQMLSILIGAMLIVVLGIFDDVLALGAKFKFIVQIIAAAIPVCVGGMKIAFFSNLNPLSSEPYFSLGIFAIPVTIIWIVGITNAVNLIDGLDGLAAGVSAIASLTMLAVALLNYEFGVAVTMACLTGACLGFIPYNFNPAEIFMGDTGSTFLGYMLATMSISGFFKFYAVVSFAVPLLILGLPIFDTASAITRRVIEGRSPMSPDRGHVHHRLVDMGFNVKQAVAILYAISGTLGLAAVVLTTNGEAKAMLLLLAVILAIAVGGWIIINRRKESRQNIEKVLDDSDKEQEETQDEQN</sequence>
<protein>
    <submittedName>
        <fullName evidence="9">Undecaprenyl/decaprenyl-phosphate alpha-N-acetylglucosaminyl 1-phosphate transferase</fullName>
    </submittedName>
</protein>
<dbReference type="AlphaFoldDB" id="A0A9D1TIG0"/>
<dbReference type="InterPro" id="IPR000715">
    <property type="entry name" value="Glycosyl_transferase_4"/>
</dbReference>
<organism evidence="9 10">
    <name type="scientific">Candidatus Butyricicoccus avistercoris</name>
    <dbReference type="NCBI Taxonomy" id="2838518"/>
    <lineage>
        <taxon>Bacteria</taxon>
        <taxon>Bacillati</taxon>
        <taxon>Bacillota</taxon>
        <taxon>Clostridia</taxon>
        <taxon>Eubacteriales</taxon>
        <taxon>Butyricicoccaceae</taxon>
        <taxon>Butyricicoccus</taxon>
    </lineage>
</organism>
<keyword evidence="2" id="KW-1003">Cell membrane</keyword>
<feature type="transmembrane region" description="Helical" evidence="8">
    <location>
        <begin position="78"/>
        <end position="94"/>
    </location>
</feature>
<evidence type="ECO:0000256" key="1">
    <source>
        <dbReference type="ARBA" id="ARBA00004651"/>
    </source>
</evidence>
<feature type="transmembrane region" description="Helical" evidence="8">
    <location>
        <begin position="168"/>
        <end position="187"/>
    </location>
</feature>
<dbReference type="PANTHER" id="PTHR22926">
    <property type="entry name" value="PHOSPHO-N-ACETYLMURAMOYL-PENTAPEPTIDE-TRANSFERASE"/>
    <property type="match status" value="1"/>
</dbReference>
<feature type="transmembrane region" description="Helical" evidence="8">
    <location>
        <begin position="193"/>
        <end position="210"/>
    </location>
</feature>
<dbReference type="GO" id="GO:0046872">
    <property type="term" value="F:metal ion binding"/>
    <property type="evidence" value="ECO:0007669"/>
    <property type="project" value="UniProtKB-KW"/>
</dbReference>
<feature type="transmembrane region" description="Helical" evidence="8">
    <location>
        <begin position="324"/>
        <end position="343"/>
    </location>
</feature>
<name>A0A9D1TIG0_9FIRM</name>
<evidence type="ECO:0000313" key="9">
    <source>
        <dbReference type="EMBL" id="HIV62818.1"/>
    </source>
</evidence>
<keyword evidence="5 8" id="KW-1133">Transmembrane helix</keyword>
<feature type="transmembrane region" description="Helical" evidence="8">
    <location>
        <begin position="106"/>
        <end position="126"/>
    </location>
</feature>
<feature type="transmembrane region" description="Helical" evidence="8">
    <location>
        <begin position="55"/>
        <end position="72"/>
    </location>
</feature>
<evidence type="ECO:0000256" key="4">
    <source>
        <dbReference type="ARBA" id="ARBA00022692"/>
    </source>
</evidence>
<evidence type="ECO:0000313" key="10">
    <source>
        <dbReference type="Proteomes" id="UP000886808"/>
    </source>
</evidence>
<dbReference type="CDD" id="cd06853">
    <property type="entry name" value="GT_WecA_like"/>
    <property type="match status" value="1"/>
</dbReference>
<keyword evidence="6 8" id="KW-0472">Membrane</keyword>
<dbReference type="PROSITE" id="PS01348">
    <property type="entry name" value="MRAY_2"/>
    <property type="match status" value="1"/>
</dbReference>
<dbReference type="GO" id="GO:0005886">
    <property type="term" value="C:plasma membrane"/>
    <property type="evidence" value="ECO:0007669"/>
    <property type="project" value="UniProtKB-SubCell"/>
</dbReference>
<evidence type="ECO:0000256" key="6">
    <source>
        <dbReference type="ARBA" id="ARBA00023136"/>
    </source>
</evidence>
<reference evidence="9" key="1">
    <citation type="journal article" date="2021" name="PeerJ">
        <title>Extensive microbial diversity within the chicken gut microbiome revealed by metagenomics and culture.</title>
        <authorList>
            <person name="Gilroy R."/>
            <person name="Ravi A."/>
            <person name="Getino M."/>
            <person name="Pursley I."/>
            <person name="Horton D.L."/>
            <person name="Alikhan N.F."/>
            <person name="Baker D."/>
            <person name="Gharbi K."/>
            <person name="Hall N."/>
            <person name="Watson M."/>
            <person name="Adriaenssens E.M."/>
            <person name="Foster-Nyarko E."/>
            <person name="Jarju S."/>
            <person name="Secka A."/>
            <person name="Antonio M."/>
            <person name="Oren A."/>
            <person name="Chaudhuri R.R."/>
            <person name="La Ragione R."/>
            <person name="Hildebrand F."/>
            <person name="Pallen M.J."/>
        </authorList>
    </citation>
    <scope>NUCLEOTIDE SEQUENCE</scope>
    <source>
        <strain evidence="9">CHK193-4272</strain>
    </source>
</reference>
<dbReference type="PANTHER" id="PTHR22926:SF3">
    <property type="entry name" value="UNDECAPRENYL-PHOSPHATE ALPHA-N-ACETYLGLUCOSAMINYL 1-PHOSPHATE TRANSFERASE"/>
    <property type="match status" value="1"/>
</dbReference>
<feature type="binding site" evidence="7">
    <location>
        <position position="221"/>
    </location>
    <ligand>
        <name>Mg(2+)</name>
        <dbReference type="ChEBI" id="CHEBI:18420"/>
    </ligand>
</feature>
<comment type="subcellular location">
    <subcellularLocation>
        <location evidence="1">Cell membrane</location>
        <topology evidence="1">Multi-pass membrane protein</topology>
    </subcellularLocation>
</comment>
<evidence type="ECO:0000256" key="8">
    <source>
        <dbReference type="SAM" id="Phobius"/>
    </source>
</evidence>
<accession>A0A9D1TIG0</accession>
<dbReference type="GO" id="GO:0071555">
    <property type="term" value="P:cell wall organization"/>
    <property type="evidence" value="ECO:0007669"/>
    <property type="project" value="TreeGrafter"/>
</dbReference>
<comment type="caution">
    <text evidence="9">The sequence shown here is derived from an EMBL/GenBank/DDBJ whole genome shotgun (WGS) entry which is preliminary data.</text>
</comment>
<dbReference type="GO" id="GO:0016780">
    <property type="term" value="F:phosphotransferase activity, for other substituted phosphate groups"/>
    <property type="evidence" value="ECO:0007669"/>
    <property type="project" value="InterPro"/>
</dbReference>
<dbReference type="Proteomes" id="UP000886808">
    <property type="component" value="Unassembled WGS sequence"/>
</dbReference>
<evidence type="ECO:0000256" key="5">
    <source>
        <dbReference type="ARBA" id="ARBA00022989"/>
    </source>
</evidence>
<dbReference type="EMBL" id="DXIE01000047">
    <property type="protein sequence ID" value="HIV62818.1"/>
    <property type="molecule type" value="Genomic_DNA"/>
</dbReference>